<dbReference type="AlphaFoldDB" id="A0A5S5CK78"/>
<dbReference type="InterPro" id="IPR009908">
    <property type="entry name" value="Methylamine_util_MauE"/>
</dbReference>
<sequence>MNELYILLQVFLATVFAFSGIAKLASRFSFYETLLAIGLKDSYAKLGSRAFPFVEIASAALLLVEPLRLAGEAILLCMLAGFIIISIRAMRAKDKQVDCQCFGDLVEEPLGTATLIRSIVLVACMIPLLLQGEATGLYRMAAMDVIATVFCSFGIVMIYAIAAAFRYRYRIAKGR</sequence>
<feature type="transmembrane region" description="Helical" evidence="5">
    <location>
        <begin position="142"/>
        <end position="165"/>
    </location>
</feature>
<keyword evidence="3 5" id="KW-1133">Transmembrane helix</keyword>
<accession>A0A5S5CK78</accession>
<comment type="caution">
    <text evidence="7">The sequence shown here is derived from an EMBL/GenBank/DDBJ whole genome shotgun (WGS) entry which is preliminary data.</text>
</comment>
<dbReference type="Proteomes" id="UP000323257">
    <property type="component" value="Unassembled WGS sequence"/>
</dbReference>
<dbReference type="Pfam" id="PF07291">
    <property type="entry name" value="MauE"/>
    <property type="match status" value="1"/>
</dbReference>
<name>A0A5S5CK78_9BACL</name>
<feature type="transmembrane region" description="Helical" evidence="5">
    <location>
        <begin position="70"/>
        <end position="89"/>
    </location>
</feature>
<dbReference type="OrthoDB" id="2594468at2"/>
<keyword evidence="8" id="KW-1185">Reference proteome</keyword>
<evidence type="ECO:0000313" key="8">
    <source>
        <dbReference type="Proteomes" id="UP000323257"/>
    </source>
</evidence>
<evidence type="ECO:0000256" key="1">
    <source>
        <dbReference type="ARBA" id="ARBA00004141"/>
    </source>
</evidence>
<evidence type="ECO:0000256" key="2">
    <source>
        <dbReference type="ARBA" id="ARBA00022692"/>
    </source>
</evidence>
<keyword evidence="4 5" id="KW-0472">Membrane</keyword>
<evidence type="ECO:0000256" key="4">
    <source>
        <dbReference type="ARBA" id="ARBA00023136"/>
    </source>
</evidence>
<feature type="transmembrane region" description="Helical" evidence="5">
    <location>
        <begin position="110"/>
        <end position="130"/>
    </location>
</feature>
<dbReference type="EMBL" id="VNHS01000001">
    <property type="protein sequence ID" value="TYP79403.1"/>
    <property type="molecule type" value="Genomic_DNA"/>
</dbReference>
<dbReference type="RefSeq" id="WP_148927466.1">
    <property type="nucleotide sequence ID" value="NZ_VNHS01000001.1"/>
</dbReference>
<proteinExistence type="predicted"/>
<gene>
    <name evidence="7" type="ORF">BCM02_101521</name>
</gene>
<protein>
    <submittedName>
        <fullName evidence="7">Methylamine utilization protein MauE</fullName>
    </submittedName>
</protein>
<feature type="transmembrane region" description="Helical" evidence="5">
    <location>
        <begin position="6"/>
        <end position="25"/>
    </location>
</feature>
<keyword evidence="2 5" id="KW-0812">Transmembrane</keyword>
<reference evidence="7 8" key="1">
    <citation type="submission" date="2019-07" db="EMBL/GenBank/DDBJ databases">
        <title>Genomic Encyclopedia of Type Strains, Phase III (KMG-III): the genomes of soil and plant-associated and newly described type strains.</title>
        <authorList>
            <person name="Whitman W."/>
        </authorList>
    </citation>
    <scope>NUCLEOTIDE SEQUENCE [LARGE SCALE GENOMIC DNA]</scope>
    <source>
        <strain evidence="7 8">BL24</strain>
    </source>
</reference>
<evidence type="ECO:0000256" key="5">
    <source>
        <dbReference type="SAM" id="Phobius"/>
    </source>
</evidence>
<evidence type="ECO:0000259" key="6">
    <source>
        <dbReference type="Pfam" id="PF07291"/>
    </source>
</evidence>
<organism evidence="7 8">
    <name type="scientific">Paenibacillus methanolicus</name>
    <dbReference type="NCBI Taxonomy" id="582686"/>
    <lineage>
        <taxon>Bacteria</taxon>
        <taxon>Bacillati</taxon>
        <taxon>Bacillota</taxon>
        <taxon>Bacilli</taxon>
        <taxon>Bacillales</taxon>
        <taxon>Paenibacillaceae</taxon>
        <taxon>Paenibacillus</taxon>
    </lineage>
</organism>
<dbReference type="GO" id="GO:0016020">
    <property type="term" value="C:membrane"/>
    <property type="evidence" value="ECO:0007669"/>
    <property type="project" value="UniProtKB-SubCell"/>
</dbReference>
<dbReference type="UniPathway" id="UPA00895"/>
<evidence type="ECO:0000256" key="3">
    <source>
        <dbReference type="ARBA" id="ARBA00022989"/>
    </source>
</evidence>
<evidence type="ECO:0000313" key="7">
    <source>
        <dbReference type="EMBL" id="TYP79403.1"/>
    </source>
</evidence>
<comment type="subcellular location">
    <subcellularLocation>
        <location evidence="1">Membrane</location>
        <topology evidence="1">Multi-pass membrane protein</topology>
    </subcellularLocation>
</comment>
<feature type="domain" description="Methylamine utilisation protein MauE" evidence="6">
    <location>
        <begin position="1"/>
        <end position="129"/>
    </location>
</feature>
<dbReference type="GO" id="GO:0030416">
    <property type="term" value="P:methylamine metabolic process"/>
    <property type="evidence" value="ECO:0007669"/>
    <property type="project" value="InterPro"/>
</dbReference>